<protein>
    <submittedName>
        <fullName evidence="2">Uncharacterized protein</fullName>
    </submittedName>
</protein>
<reference evidence="2" key="1">
    <citation type="journal article" date="2012" name="Nature">
        <title>The tomato genome sequence provides insights into fleshy fruit evolution.</title>
        <authorList>
            <consortium name="Tomato Genome Consortium"/>
        </authorList>
    </citation>
    <scope>NUCLEOTIDE SEQUENCE [LARGE SCALE GENOMIC DNA]</scope>
    <source>
        <strain evidence="2">cv. Heinz 1706</strain>
    </source>
</reference>
<dbReference type="PaxDb" id="4081-Solyc05g014180.1.1"/>
<accession>A0A3Q7GGM6</accession>
<dbReference type="InParanoid" id="A0A3Q7GGM6"/>
<feature type="chain" id="PRO_5018521253" evidence="1">
    <location>
        <begin position="25"/>
        <end position="91"/>
    </location>
</feature>
<organism evidence="2">
    <name type="scientific">Solanum lycopersicum</name>
    <name type="common">Tomato</name>
    <name type="synonym">Lycopersicon esculentum</name>
    <dbReference type="NCBI Taxonomy" id="4081"/>
    <lineage>
        <taxon>Eukaryota</taxon>
        <taxon>Viridiplantae</taxon>
        <taxon>Streptophyta</taxon>
        <taxon>Embryophyta</taxon>
        <taxon>Tracheophyta</taxon>
        <taxon>Spermatophyta</taxon>
        <taxon>Magnoliopsida</taxon>
        <taxon>eudicotyledons</taxon>
        <taxon>Gunneridae</taxon>
        <taxon>Pentapetalae</taxon>
        <taxon>asterids</taxon>
        <taxon>lamiids</taxon>
        <taxon>Solanales</taxon>
        <taxon>Solanaceae</taxon>
        <taxon>Solanoideae</taxon>
        <taxon>Solaneae</taxon>
        <taxon>Solanum</taxon>
        <taxon>Solanum subgen. Lycopersicon</taxon>
    </lineage>
</organism>
<feature type="signal peptide" evidence="1">
    <location>
        <begin position="1"/>
        <end position="24"/>
    </location>
</feature>
<sequence length="91" mass="9864">MVKFLIIAFVLVLLPFITPMEVEAGANGEKPFVVSRLLGGRVSDDIVHPCINNCSVACCNCNIEVNPPVCVANESKTAQTENIKITLKQSF</sequence>
<proteinExistence type="predicted"/>
<dbReference type="Proteomes" id="UP000004994">
    <property type="component" value="Chromosome 5"/>
</dbReference>
<name>A0A3Q7GGM6_SOLLC</name>
<keyword evidence="3" id="KW-1185">Reference proteome</keyword>
<evidence type="ECO:0000313" key="2">
    <source>
        <dbReference type="EnsemblPlants" id="Solyc05g014173.1.1"/>
    </source>
</evidence>
<dbReference type="AlphaFoldDB" id="A0A3Q7GGM6"/>
<evidence type="ECO:0000256" key="1">
    <source>
        <dbReference type="SAM" id="SignalP"/>
    </source>
</evidence>
<evidence type="ECO:0000313" key="3">
    <source>
        <dbReference type="Proteomes" id="UP000004994"/>
    </source>
</evidence>
<dbReference type="EnsemblPlants" id="Solyc05g014173.1.1">
    <property type="protein sequence ID" value="Solyc05g014173.1.1"/>
    <property type="gene ID" value="Solyc05g014173.1"/>
</dbReference>
<dbReference type="Gramene" id="Solyc05g014173.1.1">
    <property type="protein sequence ID" value="Solyc05g014173.1.1"/>
    <property type="gene ID" value="Solyc05g014173.1"/>
</dbReference>
<keyword evidence="1" id="KW-0732">Signal</keyword>
<reference evidence="2" key="2">
    <citation type="submission" date="2019-01" db="UniProtKB">
        <authorList>
            <consortium name="EnsemblPlants"/>
        </authorList>
    </citation>
    <scope>IDENTIFICATION</scope>
    <source>
        <strain evidence="2">cv. Heinz 1706</strain>
    </source>
</reference>